<evidence type="ECO:0000256" key="1">
    <source>
        <dbReference type="SAM" id="Phobius"/>
    </source>
</evidence>
<protein>
    <recommendedName>
        <fullName evidence="2">DUF7702 domain-containing protein</fullName>
    </recommendedName>
</protein>
<dbReference type="Pfam" id="PF24800">
    <property type="entry name" value="DUF7702"/>
    <property type="match status" value="1"/>
</dbReference>
<feature type="domain" description="DUF7702" evidence="2">
    <location>
        <begin position="4"/>
        <end position="233"/>
    </location>
</feature>
<feature type="transmembrane region" description="Helical" evidence="1">
    <location>
        <begin position="99"/>
        <end position="122"/>
    </location>
</feature>
<feature type="transmembrane region" description="Helical" evidence="1">
    <location>
        <begin position="6"/>
        <end position="29"/>
    </location>
</feature>
<feature type="transmembrane region" description="Helical" evidence="1">
    <location>
        <begin position="36"/>
        <end position="56"/>
    </location>
</feature>
<feature type="transmembrane region" description="Helical" evidence="1">
    <location>
        <begin position="169"/>
        <end position="189"/>
    </location>
</feature>
<name>A0A1Y1Y8J9_9PLEO</name>
<reference evidence="3 4" key="1">
    <citation type="submission" date="2016-07" db="EMBL/GenBank/DDBJ databases">
        <title>Pervasive Adenine N6-methylation of Active Genes in Fungi.</title>
        <authorList>
            <consortium name="DOE Joint Genome Institute"/>
            <person name="Mondo S.J."/>
            <person name="Dannebaum R.O."/>
            <person name="Kuo R.C."/>
            <person name="Labutti K."/>
            <person name="Haridas S."/>
            <person name="Kuo A."/>
            <person name="Salamov A."/>
            <person name="Ahrendt S.R."/>
            <person name="Lipzen A."/>
            <person name="Sullivan W."/>
            <person name="Andreopoulos W.B."/>
            <person name="Clum A."/>
            <person name="Lindquist E."/>
            <person name="Daum C."/>
            <person name="Ramamoorthy G.K."/>
            <person name="Gryganskyi A."/>
            <person name="Culley D."/>
            <person name="Magnuson J.K."/>
            <person name="James T.Y."/>
            <person name="O'Malley M.A."/>
            <person name="Stajich J.E."/>
            <person name="Spatafora J.W."/>
            <person name="Visel A."/>
            <person name="Grigoriev I.V."/>
        </authorList>
    </citation>
    <scope>NUCLEOTIDE SEQUENCE [LARGE SCALE GENOMIC DNA]</scope>
    <source>
        <strain evidence="3 4">CBS 115471</strain>
    </source>
</reference>
<keyword evidence="4" id="KW-1185">Reference proteome</keyword>
<feature type="transmembrane region" description="Helical" evidence="1">
    <location>
        <begin position="68"/>
        <end position="87"/>
    </location>
</feature>
<feature type="transmembrane region" description="Helical" evidence="1">
    <location>
        <begin position="134"/>
        <end position="157"/>
    </location>
</feature>
<evidence type="ECO:0000259" key="2">
    <source>
        <dbReference type="Pfam" id="PF24800"/>
    </source>
</evidence>
<keyword evidence="1" id="KW-0812">Transmembrane</keyword>
<dbReference type="PANTHER" id="PTHR42109">
    <property type="entry name" value="UNPLACED GENOMIC SCAFFOLD UM_SCAF_CONTIG_1.265, WHOLE GENOME SHOTGUN SEQUENCE"/>
    <property type="match status" value="1"/>
</dbReference>
<dbReference type="AlphaFoldDB" id="A0A1Y1Y8J9"/>
<gene>
    <name evidence="3" type="ORF">BCR34DRAFT_580037</name>
</gene>
<evidence type="ECO:0000313" key="3">
    <source>
        <dbReference type="EMBL" id="ORX94327.1"/>
    </source>
</evidence>
<keyword evidence="1" id="KW-0472">Membrane</keyword>
<dbReference type="PANTHER" id="PTHR42109:SF2">
    <property type="entry name" value="INTEGRAL MEMBRANE PROTEIN"/>
    <property type="match status" value="1"/>
</dbReference>
<accession>A0A1Y1Y8J9</accession>
<evidence type="ECO:0000313" key="4">
    <source>
        <dbReference type="Proteomes" id="UP000193144"/>
    </source>
</evidence>
<keyword evidence="1" id="KW-1133">Transmembrane helix</keyword>
<sequence>MPSSHDALAIAELVIYGGTALPCSLFLWVKEGWRRFEWAFVFLLASLRIIGSILQLKQDETGPPSKSVAIVNGIGLSPLIGITLMLVHRLCKTSQHQRLAKVALFLHFVIFGAVPLLVIGILKLFSSGKSLGRILTAIGLAIFLQVYLVQTFLALYVYKVSAMAKQKPFSYLVFTIFTITPLLLLRLLYSALAFFVTSSKTFSPSNGSIAAQVLLSILPENVIALLAVGWGMLNLKKEPKGSQSSAYELTSRTTS</sequence>
<dbReference type="OrthoDB" id="2560628at2759"/>
<proteinExistence type="predicted"/>
<comment type="caution">
    <text evidence="3">The sequence shown here is derived from an EMBL/GenBank/DDBJ whole genome shotgun (WGS) entry which is preliminary data.</text>
</comment>
<dbReference type="Proteomes" id="UP000193144">
    <property type="component" value="Unassembled WGS sequence"/>
</dbReference>
<dbReference type="InterPro" id="IPR056119">
    <property type="entry name" value="DUF7702"/>
</dbReference>
<dbReference type="EMBL" id="MCFA01000312">
    <property type="protein sequence ID" value="ORX94327.1"/>
    <property type="molecule type" value="Genomic_DNA"/>
</dbReference>
<organism evidence="3 4">
    <name type="scientific">Clohesyomyces aquaticus</name>
    <dbReference type="NCBI Taxonomy" id="1231657"/>
    <lineage>
        <taxon>Eukaryota</taxon>
        <taxon>Fungi</taxon>
        <taxon>Dikarya</taxon>
        <taxon>Ascomycota</taxon>
        <taxon>Pezizomycotina</taxon>
        <taxon>Dothideomycetes</taxon>
        <taxon>Pleosporomycetidae</taxon>
        <taxon>Pleosporales</taxon>
        <taxon>Lindgomycetaceae</taxon>
        <taxon>Clohesyomyces</taxon>
    </lineage>
</organism>
<feature type="transmembrane region" description="Helical" evidence="1">
    <location>
        <begin position="209"/>
        <end position="233"/>
    </location>
</feature>